<dbReference type="PROSITE" id="PS50110">
    <property type="entry name" value="RESPONSE_REGULATORY"/>
    <property type="match status" value="1"/>
</dbReference>
<dbReference type="InterPro" id="IPR036388">
    <property type="entry name" value="WH-like_DNA-bd_sf"/>
</dbReference>
<dbReference type="EMBL" id="CAJB01000050">
    <property type="protein sequence ID" value="CCH76727.1"/>
    <property type="molecule type" value="Genomic_DNA"/>
</dbReference>
<dbReference type="OrthoDB" id="3171335at2"/>
<comment type="similarity">
    <text evidence="1">Belongs to the sigma-70 factor family. ECF subfamily.</text>
</comment>
<dbReference type="SMART" id="SM00421">
    <property type="entry name" value="HTH_LUXR"/>
    <property type="match status" value="1"/>
</dbReference>
<dbReference type="InterPro" id="IPR000792">
    <property type="entry name" value="Tscrpt_reg_LuxR_C"/>
</dbReference>
<evidence type="ECO:0000256" key="1">
    <source>
        <dbReference type="ARBA" id="ARBA00010641"/>
    </source>
</evidence>
<evidence type="ECO:0000256" key="5">
    <source>
        <dbReference type="ARBA" id="ARBA00023163"/>
    </source>
</evidence>
<proteinExistence type="inferred from homology"/>
<evidence type="ECO:0000256" key="6">
    <source>
        <dbReference type="PROSITE-ProRule" id="PRU00169"/>
    </source>
</evidence>
<dbReference type="AlphaFoldDB" id="A0A077LVC8"/>
<dbReference type="InterPro" id="IPR011006">
    <property type="entry name" value="CheY-like_superfamily"/>
</dbReference>
<dbReference type="InterPro" id="IPR016032">
    <property type="entry name" value="Sig_transdc_resp-reg_C-effctor"/>
</dbReference>
<dbReference type="Pfam" id="PF00072">
    <property type="entry name" value="Response_reg"/>
    <property type="match status" value="1"/>
</dbReference>
<name>A0A077LVC8_9MICO</name>
<gene>
    <name evidence="8" type="ORF">BN12_1430001</name>
</gene>
<evidence type="ECO:0000256" key="4">
    <source>
        <dbReference type="ARBA" id="ARBA00023125"/>
    </source>
</evidence>
<dbReference type="PANTHER" id="PTHR43214:SF41">
    <property type="entry name" value="NITRATE_NITRITE RESPONSE REGULATOR PROTEIN NARP"/>
    <property type="match status" value="1"/>
</dbReference>
<dbReference type="Gene3D" id="1.10.10.10">
    <property type="entry name" value="Winged helix-like DNA-binding domain superfamily/Winged helix DNA-binding domain"/>
    <property type="match status" value="1"/>
</dbReference>
<dbReference type="PANTHER" id="PTHR43214">
    <property type="entry name" value="TWO-COMPONENT RESPONSE REGULATOR"/>
    <property type="match status" value="1"/>
</dbReference>
<keyword evidence="6" id="KW-0597">Phosphoprotein</keyword>
<dbReference type="Proteomes" id="UP000035721">
    <property type="component" value="Unassembled WGS sequence"/>
</dbReference>
<dbReference type="PRINTS" id="PR00038">
    <property type="entry name" value="HTHLUXR"/>
</dbReference>
<dbReference type="SMART" id="SM00448">
    <property type="entry name" value="REC"/>
    <property type="match status" value="1"/>
</dbReference>
<keyword evidence="5" id="KW-0804">Transcription</keyword>
<dbReference type="GO" id="GO:0006352">
    <property type="term" value="P:DNA-templated transcription initiation"/>
    <property type="evidence" value="ECO:0007669"/>
    <property type="project" value="InterPro"/>
</dbReference>
<reference evidence="8 9" key="1">
    <citation type="journal article" date="2013" name="ISME J.">
        <title>A metabolic model for members of the genus Tetrasphaera involved in enhanced biological phosphorus removal.</title>
        <authorList>
            <person name="Kristiansen R."/>
            <person name="Nguyen H.T.T."/>
            <person name="Saunders A.M."/>
            <person name="Nielsen J.L."/>
            <person name="Wimmer R."/>
            <person name="Le V.Q."/>
            <person name="McIlroy S.J."/>
            <person name="Petrovski S."/>
            <person name="Seviour R.J."/>
            <person name="Calteau A."/>
            <person name="Nielsen K.L."/>
            <person name="Nielsen P.H."/>
        </authorList>
    </citation>
    <scope>NUCLEOTIDE SEQUENCE [LARGE SCALE GENOMIC DNA]</scope>
    <source>
        <strain evidence="8 9">T1-X7</strain>
    </source>
</reference>
<keyword evidence="9" id="KW-1185">Reference proteome</keyword>
<dbReference type="Gene3D" id="3.40.50.2300">
    <property type="match status" value="1"/>
</dbReference>
<dbReference type="SUPFAM" id="SSF46894">
    <property type="entry name" value="C-terminal effector domain of the bipartite response regulators"/>
    <property type="match status" value="1"/>
</dbReference>
<protein>
    <submittedName>
        <fullName evidence="8">Putative two-component system response regulator</fullName>
    </submittedName>
</protein>
<accession>A0A077LVC8</accession>
<dbReference type="SUPFAM" id="SSF52172">
    <property type="entry name" value="CheY-like"/>
    <property type="match status" value="1"/>
</dbReference>
<keyword evidence="3" id="KW-0731">Sigma factor</keyword>
<organism evidence="8 9">
    <name type="scientific">Nostocoides japonicum T1-X7</name>
    <dbReference type="NCBI Taxonomy" id="1194083"/>
    <lineage>
        <taxon>Bacteria</taxon>
        <taxon>Bacillati</taxon>
        <taxon>Actinomycetota</taxon>
        <taxon>Actinomycetes</taxon>
        <taxon>Micrococcales</taxon>
        <taxon>Intrasporangiaceae</taxon>
        <taxon>Nostocoides</taxon>
    </lineage>
</organism>
<comment type="caution">
    <text evidence="8">The sequence shown here is derived from an EMBL/GenBank/DDBJ whole genome shotgun (WGS) entry which is preliminary data.</text>
</comment>
<evidence type="ECO:0000256" key="3">
    <source>
        <dbReference type="ARBA" id="ARBA00023082"/>
    </source>
</evidence>
<dbReference type="STRING" id="1194083.BN12_1430001"/>
<dbReference type="InterPro" id="IPR001789">
    <property type="entry name" value="Sig_transdc_resp-reg_receiver"/>
</dbReference>
<dbReference type="InterPro" id="IPR039420">
    <property type="entry name" value="WalR-like"/>
</dbReference>
<keyword evidence="2" id="KW-0805">Transcription regulation</keyword>
<dbReference type="InterPro" id="IPR013249">
    <property type="entry name" value="RNA_pol_sigma70_r4_t2"/>
</dbReference>
<dbReference type="Pfam" id="PF08281">
    <property type="entry name" value="Sigma70_r4_2"/>
    <property type="match status" value="1"/>
</dbReference>
<feature type="domain" description="Response regulatory" evidence="7">
    <location>
        <begin position="8"/>
        <end position="122"/>
    </location>
</feature>
<dbReference type="GO" id="GO:0016987">
    <property type="term" value="F:sigma factor activity"/>
    <property type="evidence" value="ECO:0007669"/>
    <property type="project" value="UniProtKB-KW"/>
</dbReference>
<evidence type="ECO:0000313" key="9">
    <source>
        <dbReference type="Proteomes" id="UP000035721"/>
    </source>
</evidence>
<evidence type="ECO:0000313" key="8">
    <source>
        <dbReference type="EMBL" id="CCH76727.1"/>
    </source>
</evidence>
<evidence type="ECO:0000256" key="2">
    <source>
        <dbReference type="ARBA" id="ARBA00023015"/>
    </source>
</evidence>
<sequence>MGPDGSLRVGAVDDAPVVLAGLAASLHTAHPDIRIVTVARHVEELLASTEAVDLVLLDLELHDGTDPADNVTRLTDRDWPVLIFTQDLRGRLVARAFRAGAAGVLSKGEDLDVVAEAVRTVAAGEPFLSREWAAVVADDSALSGPLLAPREVEAVRLYAAGMKLASVARRLGVTDETVRTYLLRARRKYESAGRPAYTKTDLYIRAVEDGMLPPPGSPPAS</sequence>
<keyword evidence="4" id="KW-0238">DNA-binding</keyword>
<feature type="modified residue" description="4-aspartylphosphate" evidence="6">
    <location>
        <position position="58"/>
    </location>
</feature>
<dbReference type="GO" id="GO:0003677">
    <property type="term" value="F:DNA binding"/>
    <property type="evidence" value="ECO:0007669"/>
    <property type="project" value="UniProtKB-KW"/>
</dbReference>
<dbReference type="GO" id="GO:0000160">
    <property type="term" value="P:phosphorelay signal transduction system"/>
    <property type="evidence" value="ECO:0007669"/>
    <property type="project" value="InterPro"/>
</dbReference>
<evidence type="ECO:0000259" key="7">
    <source>
        <dbReference type="PROSITE" id="PS50110"/>
    </source>
</evidence>
<dbReference type="RefSeq" id="WP_083455012.1">
    <property type="nucleotide sequence ID" value="NZ_HF570958.1"/>
</dbReference>